<keyword evidence="2" id="KW-0472">Membrane</keyword>
<dbReference type="AlphaFoldDB" id="A0A9Q1J1W6"/>
<comment type="caution">
    <text evidence="3">The sequence shown here is derived from an EMBL/GenBank/DDBJ whole genome shotgun (WGS) entry which is preliminary data.</text>
</comment>
<evidence type="ECO:0000313" key="3">
    <source>
        <dbReference type="EMBL" id="KAJ8364982.1"/>
    </source>
</evidence>
<keyword evidence="4" id="KW-1185">Reference proteome</keyword>
<protein>
    <recommendedName>
        <fullName evidence="5">Transmembrane protein</fullName>
    </recommendedName>
</protein>
<organism evidence="3 4">
    <name type="scientific">Synaphobranchus kaupii</name>
    <name type="common">Kaup's arrowtooth eel</name>
    <dbReference type="NCBI Taxonomy" id="118154"/>
    <lineage>
        <taxon>Eukaryota</taxon>
        <taxon>Metazoa</taxon>
        <taxon>Chordata</taxon>
        <taxon>Craniata</taxon>
        <taxon>Vertebrata</taxon>
        <taxon>Euteleostomi</taxon>
        <taxon>Actinopterygii</taxon>
        <taxon>Neopterygii</taxon>
        <taxon>Teleostei</taxon>
        <taxon>Anguilliformes</taxon>
        <taxon>Synaphobranchidae</taxon>
        <taxon>Synaphobranchus</taxon>
    </lineage>
</organism>
<accession>A0A9Q1J1W6</accession>
<feature type="region of interest" description="Disordered" evidence="1">
    <location>
        <begin position="108"/>
        <end position="144"/>
    </location>
</feature>
<feature type="transmembrane region" description="Helical" evidence="2">
    <location>
        <begin position="61"/>
        <end position="84"/>
    </location>
</feature>
<evidence type="ECO:0000256" key="2">
    <source>
        <dbReference type="SAM" id="Phobius"/>
    </source>
</evidence>
<name>A0A9Q1J1W6_SYNKA</name>
<proteinExistence type="predicted"/>
<evidence type="ECO:0000256" key="1">
    <source>
        <dbReference type="SAM" id="MobiDB-lite"/>
    </source>
</evidence>
<evidence type="ECO:0000313" key="4">
    <source>
        <dbReference type="Proteomes" id="UP001152622"/>
    </source>
</evidence>
<sequence length="155" mass="17176">MRRLGCGKTTGLCILGLISILVVASILLISDNHKGEKNSQGPEDTYDSWWDWLFPGHWKAILTHLCGILGIVLLLFSFCTRCIVPMLQRIRQLFTSTTAQYVAIAQNESDTTQEDPEDPSQNPQFSTPAVLPGNPYATPTPTSTGVREYIKTAHK</sequence>
<gene>
    <name evidence="3" type="ORF">SKAU_G00138130</name>
</gene>
<feature type="transmembrane region" description="Helical" evidence="2">
    <location>
        <begin position="12"/>
        <end position="30"/>
    </location>
</feature>
<dbReference type="Proteomes" id="UP001152622">
    <property type="component" value="Chromosome 4"/>
</dbReference>
<keyword evidence="2" id="KW-0812">Transmembrane</keyword>
<keyword evidence="2" id="KW-1133">Transmembrane helix</keyword>
<dbReference type="EMBL" id="JAINUF010000004">
    <property type="protein sequence ID" value="KAJ8364982.1"/>
    <property type="molecule type" value="Genomic_DNA"/>
</dbReference>
<evidence type="ECO:0008006" key="5">
    <source>
        <dbReference type="Google" id="ProtNLM"/>
    </source>
</evidence>
<reference evidence="3" key="1">
    <citation type="journal article" date="2023" name="Science">
        <title>Genome structures resolve the early diversification of teleost fishes.</title>
        <authorList>
            <person name="Parey E."/>
            <person name="Louis A."/>
            <person name="Montfort J."/>
            <person name="Bouchez O."/>
            <person name="Roques C."/>
            <person name="Iampietro C."/>
            <person name="Lluch J."/>
            <person name="Castinel A."/>
            <person name="Donnadieu C."/>
            <person name="Desvignes T."/>
            <person name="Floi Bucao C."/>
            <person name="Jouanno E."/>
            <person name="Wen M."/>
            <person name="Mejri S."/>
            <person name="Dirks R."/>
            <person name="Jansen H."/>
            <person name="Henkel C."/>
            <person name="Chen W.J."/>
            <person name="Zahm M."/>
            <person name="Cabau C."/>
            <person name="Klopp C."/>
            <person name="Thompson A.W."/>
            <person name="Robinson-Rechavi M."/>
            <person name="Braasch I."/>
            <person name="Lecointre G."/>
            <person name="Bobe J."/>
            <person name="Postlethwait J.H."/>
            <person name="Berthelot C."/>
            <person name="Roest Crollius H."/>
            <person name="Guiguen Y."/>
        </authorList>
    </citation>
    <scope>NUCLEOTIDE SEQUENCE</scope>
    <source>
        <strain evidence="3">WJC10195</strain>
    </source>
</reference>